<organism evidence="1 2">
    <name type="scientific">Junco hyemalis</name>
    <name type="common">Dark-eyed junco</name>
    <dbReference type="NCBI Taxonomy" id="40217"/>
    <lineage>
        <taxon>Eukaryota</taxon>
        <taxon>Metazoa</taxon>
        <taxon>Chordata</taxon>
        <taxon>Craniata</taxon>
        <taxon>Vertebrata</taxon>
        <taxon>Euteleostomi</taxon>
        <taxon>Archelosauria</taxon>
        <taxon>Archosauria</taxon>
        <taxon>Dinosauria</taxon>
        <taxon>Saurischia</taxon>
        <taxon>Theropoda</taxon>
        <taxon>Coelurosauria</taxon>
        <taxon>Aves</taxon>
        <taxon>Neognathae</taxon>
        <taxon>Neoaves</taxon>
        <taxon>Telluraves</taxon>
        <taxon>Australaves</taxon>
        <taxon>Passeriformes</taxon>
        <taxon>Passerellidae</taxon>
        <taxon>Junco</taxon>
    </lineage>
</organism>
<accession>A0A8C5J409</accession>
<reference evidence="1" key="1">
    <citation type="submission" date="2025-08" db="UniProtKB">
        <authorList>
            <consortium name="Ensembl"/>
        </authorList>
    </citation>
    <scope>IDENTIFICATION</scope>
</reference>
<dbReference type="Ensembl" id="ENSJHYT00000015124.1">
    <property type="protein sequence ID" value="ENSJHYP00000012501.1"/>
    <property type="gene ID" value="ENSJHYG00000009745.1"/>
</dbReference>
<reference evidence="1" key="2">
    <citation type="submission" date="2025-09" db="UniProtKB">
        <authorList>
            <consortium name="Ensembl"/>
        </authorList>
    </citation>
    <scope>IDENTIFICATION</scope>
</reference>
<evidence type="ECO:0000313" key="1">
    <source>
        <dbReference type="Ensembl" id="ENSJHYP00000012501.1"/>
    </source>
</evidence>
<keyword evidence="2" id="KW-1185">Reference proteome</keyword>
<proteinExistence type="predicted"/>
<dbReference type="AlphaFoldDB" id="A0A8C5J409"/>
<sequence>MTSKMLFCPIMSVLMPADKKLNGDQSIFRRKIPSETVVVFIYSLYDTFKLPSPGRKRLPKLLGNSNFLTCLGTPVN</sequence>
<evidence type="ECO:0000313" key="2">
    <source>
        <dbReference type="Proteomes" id="UP000694408"/>
    </source>
</evidence>
<name>A0A8C5J409_JUNHY</name>
<protein>
    <submittedName>
        <fullName evidence="1">Uncharacterized protein</fullName>
    </submittedName>
</protein>
<dbReference type="Proteomes" id="UP000694408">
    <property type="component" value="Unplaced"/>
</dbReference>